<keyword evidence="4" id="KW-0436">Ligase</keyword>
<sequence length="634" mass="67896">MSSLYPLASTQIDGIEPPVVEPELVRYDDGEVREVSVPALVPAVGYGSLADLPFDNATRAPQDVVFSRRTGDGRWLDVSAEDFAREVTALAKGLIAEGLSPGDRIAVLARTSYEWTLTDFAAWAAGLVTVPVHPSFSPRRIQWVLRHSGAAALVTESVSQVTAVAPESVGLRHVWVIDRGHLERLAELGEDVPDAEVGVRRGMLGPGTPASLVYTSGTTGRPTACALTHGNFFAQVDNVVELLFPAFTSVAGRDTSALLCAPSAHAFGRVAALACVRARVRTGHAPSAVPEELLPLCEEFRPTAVFATPSVLEQIFHHLRARAQESGKLTAFDRSARIASRFAEAEQRHRLGRGEGPGRTLRAARAVYDQSVYRRLRASLGGRVGHVVCGGSAMRRQLSGFYTGAGVPVYETYGLTEATGIATLAPPLRPRLGTVGHPLPGTAVRIADDGEILLSGRHVLHGRWDPGATKLLPAAPGGWLPTGDLGRLDEEGYLVVTGRRADTLTTISGARVEPLAVENRLRAHPLISRAVLVGEGRPYVAVLLTLDPPGLTHWRRTTKRTATPYELLLGDPELRALLQEAVDEANTATGAGIRRFAVLPGEFTQTSGHLTPTGTVRRDRVLGDFAGEVEGLYR</sequence>
<dbReference type="PANTHER" id="PTHR43272:SF33">
    <property type="entry name" value="AMP-BINDING DOMAIN-CONTAINING PROTEIN-RELATED"/>
    <property type="match status" value="1"/>
</dbReference>
<dbReference type="AlphaFoldDB" id="A0A0L0K5J6"/>
<dbReference type="GO" id="GO:0004467">
    <property type="term" value="F:long-chain fatty acid-CoA ligase activity"/>
    <property type="evidence" value="ECO:0007669"/>
    <property type="project" value="TreeGrafter"/>
</dbReference>
<organism evidence="4 5">
    <name type="scientific">Streptomyces acidiscabies</name>
    <dbReference type="NCBI Taxonomy" id="42234"/>
    <lineage>
        <taxon>Bacteria</taxon>
        <taxon>Bacillati</taxon>
        <taxon>Actinomycetota</taxon>
        <taxon>Actinomycetes</taxon>
        <taxon>Kitasatosporales</taxon>
        <taxon>Streptomycetaceae</taxon>
        <taxon>Streptomyces</taxon>
    </lineage>
</organism>
<dbReference type="GO" id="GO:0016020">
    <property type="term" value="C:membrane"/>
    <property type="evidence" value="ECO:0007669"/>
    <property type="project" value="TreeGrafter"/>
</dbReference>
<dbReference type="PATRIC" id="fig|42234.21.peg.4304"/>
<keyword evidence="2" id="KW-0067">ATP-binding</keyword>
<dbReference type="CDD" id="cd05907">
    <property type="entry name" value="VL_LC_FACS_like"/>
    <property type="match status" value="1"/>
</dbReference>
<dbReference type="Gene3D" id="3.40.50.12780">
    <property type="entry name" value="N-terminal domain of ligase-like"/>
    <property type="match status" value="1"/>
</dbReference>
<proteinExistence type="predicted"/>
<dbReference type="InterPro" id="IPR042099">
    <property type="entry name" value="ANL_N_sf"/>
</dbReference>
<evidence type="ECO:0000259" key="3">
    <source>
        <dbReference type="Pfam" id="PF00501"/>
    </source>
</evidence>
<comment type="caution">
    <text evidence="4">The sequence shown here is derived from an EMBL/GenBank/DDBJ whole genome shotgun (WGS) entry which is preliminary data.</text>
</comment>
<dbReference type="RefSeq" id="WP_050372005.1">
    <property type="nucleotide sequence ID" value="NZ_KQ257822.1"/>
</dbReference>
<protein>
    <submittedName>
        <fullName evidence="4">Long-chain fatty acid--CoA ligase</fullName>
    </submittedName>
</protein>
<dbReference type="OrthoDB" id="5240489at2"/>
<dbReference type="EMBL" id="JPPY01000131">
    <property type="protein sequence ID" value="KND32964.1"/>
    <property type="molecule type" value="Genomic_DNA"/>
</dbReference>
<keyword evidence="1" id="KW-0547">Nucleotide-binding</keyword>
<reference evidence="5" key="1">
    <citation type="submission" date="2014-07" db="EMBL/GenBank/DDBJ databases">
        <title>Genome sequencing of plant-pathogenic Streptomyces species.</title>
        <authorList>
            <person name="Harrison J."/>
            <person name="Sapp M."/>
            <person name="Thwaites R."/>
            <person name="Studholme D.J."/>
        </authorList>
    </citation>
    <scope>NUCLEOTIDE SEQUENCE [LARGE SCALE GENOMIC DNA]</scope>
    <source>
        <strain evidence="5">NCPPB 4445</strain>
    </source>
</reference>
<dbReference type="Pfam" id="PF00501">
    <property type="entry name" value="AMP-binding"/>
    <property type="match status" value="1"/>
</dbReference>
<gene>
    <name evidence="4" type="ORF">IQ63_20840</name>
</gene>
<evidence type="ECO:0000256" key="1">
    <source>
        <dbReference type="ARBA" id="ARBA00022741"/>
    </source>
</evidence>
<dbReference type="GO" id="GO:0005524">
    <property type="term" value="F:ATP binding"/>
    <property type="evidence" value="ECO:0007669"/>
    <property type="project" value="UniProtKB-KW"/>
</dbReference>
<name>A0A0L0K5J6_9ACTN</name>
<dbReference type="PANTHER" id="PTHR43272">
    <property type="entry name" value="LONG-CHAIN-FATTY-ACID--COA LIGASE"/>
    <property type="match status" value="1"/>
</dbReference>
<dbReference type="SUPFAM" id="SSF56801">
    <property type="entry name" value="Acetyl-CoA synthetase-like"/>
    <property type="match status" value="1"/>
</dbReference>
<evidence type="ECO:0000256" key="2">
    <source>
        <dbReference type="ARBA" id="ARBA00022840"/>
    </source>
</evidence>
<dbReference type="Proteomes" id="UP000037151">
    <property type="component" value="Unassembled WGS sequence"/>
</dbReference>
<dbReference type="Pfam" id="PF23562">
    <property type="entry name" value="AMP-binding_C_3"/>
    <property type="match status" value="1"/>
</dbReference>
<evidence type="ECO:0000313" key="5">
    <source>
        <dbReference type="Proteomes" id="UP000037151"/>
    </source>
</evidence>
<dbReference type="InterPro" id="IPR000873">
    <property type="entry name" value="AMP-dep_synth/lig_dom"/>
</dbReference>
<evidence type="ECO:0000313" key="4">
    <source>
        <dbReference type="EMBL" id="KND32964.1"/>
    </source>
</evidence>
<accession>A0A0L0K5J6</accession>
<feature type="domain" description="AMP-dependent synthetase/ligase" evidence="3">
    <location>
        <begin position="56"/>
        <end position="462"/>
    </location>
</feature>